<dbReference type="Proteomes" id="UP000430202">
    <property type="component" value="Unassembled WGS sequence"/>
</dbReference>
<dbReference type="EMBL" id="CABWLR010000006">
    <property type="protein sequence ID" value="VXC08493.1"/>
    <property type="molecule type" value="Genomic_DNA"/>
</dbReference>
<accession>A0A653VR09</accession>
<dbReference type="RefSeq" id="WP_159303708.1">
    <property type="nucleotide sequence ID" value="NZ_LR733271.1"/>
</dbReference>
<evidence type="ECO:0008006" key="3">
    <source>
        <dbReference type="Google" id="ProtNLM"/>
    </source>
</evidence>
<evidence type="ECO:0000313" key="1">
    <source>
        <dbReference type="EMBL" id="VXC08493.1"/>
    </source>
</evidence>
<reference evidence="1 2" key="1">
    <citation type="submission" date="2019-10" db="EMBL/GenBank/DDBJ databases">
        <authorList>
            <person name="Karimi E."/>
        </authorList>
    </citation>
    <scope>NUCLEOTIDE SEQUENCE [LARGE SCALE GENOMIC DNA]</scope>
    <source>
        <strain evidence="1">Maribacter sp. 151</strain>
    </source>
</reference>
<organism evidence="1 2">
    <name type="scientific">Maribacter litoralis</name>
    <dbReference type="NCBI Taxonomy" id="2059726"/>
    <lineage>
        <taxon>Bacteria</taxon>
        <taxon>Pseudomonadati</taxon>
        <taxon>Bacteroidota</taxon>
        <taxon>Flavobacteriia</taxon>
        <taxon>Flavobacteriales</taxon>
        <taxon>Flavobacteriaceae</taxon>
        <taxon>Maribacter</taxon>
    </lineage>
</organism>
<protein>
    <recommendedName>
        <fullName evidence="3">DUF4145 domain-containing protein</fullName>
    </recommendedName>
</protein>
<proteinExistence type="predicted"/>
<keyword evidence="2" id="KW-1185">Reference proteome</keyword>
<evidence type="ECO:0000313" key="2">
    <source>
        <dbReference type="Proteomes" id="UP000430202"/>
    </source>
</evidence>
<gene>
    <name evidence="1" type="ORF">MARI151_60008</name>
</gene>
<sequence length="221" mass="25915">MKEQAFEILANKSGNIYGYLYGFPNECPHCHKHIIPKFKSDYLGGEQYTVYATLICPNIECDKPFIAEYGRENHTEYYYERIVKHSVISENFSDQIIETSPKFKIIFNEAYFAEQNNLLEICGVAYRKALEFLLKDYLIGQFPDKEDSIKKNTISNCIKSYVDDTRLKSTSSRAIWLGNDHTHYEKKWNDKDLNDLKTLIKLTVNWIESDILTQKFNDSMQ</sequence>
<name>A0A653VR09_9FLAO</name>
<dbReference type="AlphaFoldDB" id="A0A653VR09"/>